<gene>
    <name evidence="3" type="ORF">F53441_9843</name>
</gene>
<comment type="caution">
    <text evidence="3">The sequence shown here is derived from an EMBL/GenBank/DDBJ whole genome shotgun (WGS) entry which is preliminary data.</text>
</comment>
<reference evidence="3" key="1">
    <citation type="submission" date="2020-01" db="EMBL/GenBank/DDBJ databases">
        <title>Identification and distribution of gene clusters putatively required for synthesis of sphingolipid metabolism inhibitors in phylogenetically diverse species of the filamentous fungus Fusarium.</title>
        <authorList>
            <person name="Kim H.-S."/>
            <person name="Busman M."/>
            <person name="Brown D.W."/>
            <person name="Divon H."/>
            <person name="Uhlig S."/>
            <person name="Proctor R.H."/>
        </authorList>
    </citation>
    <scope>NUCLEOTIDE SEQUENCE</scope>
    <source>
        <strain evidence="3">NRRL 53441</strain>
    </source>
</reference>
<feature type="transmembrane region" description="Helical" evidence="2">
    <location>
        <begin position="137"/>
        <end position="158"/>
    </location>
</feature>
<organism evidence="3 4">
    <name type="scientific">Fusarium austroafricanum</name>
    <dbReference type="NCBI Taxonomy" id="2364996"/>
    <lineage>
        <taxon>Eukaryota</taxon>
        <taxon>Fungi</taxon>
        <taxon>Dikarya</taxon>
        <taxon>Ascomycota</taxon>
        <taxon>Pezizomycotina</taxon>
        <taxon>Sordariomycetes</taxon>
        <taxon>Hypocreomycetidae</taxon>
        <taxon>Hypocreales</taxon>
        <taxon>Nectriaceae</taxon>
        <taxon>Fusarium</taxon>
        <taxon>Fusarium concolor species complex</taxon>
    </lineage>
</organism>
<feature type="region of interest" description="Disordered" evidence="1">
    <location>
        <begin position="1"/>
        <end position="51"/>
    </location>
</feature>
<sequence length="518" mass="57621">MDRRIADDEQECDRQAYAYTPVYPQQSFQEPSVSLQSPLSQSPPVRTVSPPQISYRGLSRDEMLSLEPQVPASQETLQETKRSLMSDGPANDACSKNSTMKGKWSMIACATIGIAGAISHNFLYMHLDVHEATNQQWWLRLGQLISFISNANFILATVMAHQQIAWKAIGQRAFSIQAIDSLFGAAHNILELFNREAWIKSKFAMFLVLYMWFSPLIVILTSATLFVVPGIEHTLCPNVRSLNFSNEAKESFRAPKKAKGEIMNGRSLSGYNWTAKDGNLTKGAKDNNDIFEYFNVPSPSLDRIADGVFPNPSSRAAQRNNVSEDIRGEGKDCTFTIEFLGPGYKCMEFANGSAPGMMKKFGDAKAPFNLSYLVPAGNYTYIADTDLGEYVQPQMDNMTLGGIPSDGPPYPKNFGVFRTEPIHSGRRTGCDGGAASNYPCERRRKENFFDYNWPVLTAVYIMASIITSIGVYYGIDAMSSDGIHTQRVTNFSAIALATDKISIDEIEKKETVIRYVLM</sequence>
<dbReference type="OrthoDB" id="5322539at2759"/>
<dbReference type="EMBL" id="JAADJG010000454">
    <property type="protein sequence ID" value="KAF4446503.1"/>
    <property type="molecule type" value="Genomic_DNA"/>
</dbReference>
<name>A0A8H4KBZ8_9HYPO</name>
<evidence type="ECO:0000313" key="3">
    <source>
        <dbReference type="EMBL" id="KAF4446503.1"/>
    </source>
</evidence>
<feature type="transmembrane region" description="Helical" evidence="2">
    <location>
        <begin position="104"/>
        <end position="125"/>
    </location>
</feature>
<keyword evidence="2" id="KW-0472">Membrane</keyword>
<protein>
    <submittedName>
        <fullName evidence="3">Uncharacterized protein</fullName>
    </submittedName>
</protein>
<accession>A0A8H4KBZ8</accession>
<keyword evidence="4" id="KW-1185">Reference proteome</keyword>
<feature type="transmembrane region" description="Helical" evidence="2">
    <location>
        <begin position="203"/>
        <end position="228"/>
    </location>
</feature>
<evidence type="ECO:0000256" key="1">
    <source>
        <dbReference type="SAM" id="MobiDB-lite"/>
    </source>
</evidence>
<dbReference type="Proteomes" id="UP000605986">
    <property type="component" value="Unassembled WGS sequence"/>
</dbReference>
<evidence type="ECO:0000313" key="4">
    <source>
        <dbReference type="Proteomes" id="UP000605986"/>
    </source>
</evidence>
<proteinExistence type="predicted"/>
<keyword evidence="2" id="KW-1133">Transmembrane helix</keyword>
<dbReference type="PANTHER" id="PTHR35041">
    <property type="entry name" value="MEDIATOR OF RNA POLYMERASE II TRANSCRIPTION SUBUNIT 1"/>
    <property type="match status" value="1"/>
</dbReference>
<keyword evidence="2" id="KW-0812">Transmembrane</keyword>
<feature type="compositionally biased region" description="Low complexity" evidence="1">
    <location>
        <begin position="31"/>
        <end position="45"/>
    </location>
</feature>
<feature type="transmembrane region" description="Helical" evidence="2">
    <location>
        <begin position="451"/>
        <end position="475"/>
    </location>
</feature>
<evidence type="ECO:0000256" key="2">
    <source>
        <dbReference type="SAM" id="Phobius"/>
    </source>
</evidence>
<dbReference type="AlphaFoldDB" id="A0A8H4KBZ8"/>
<dbReference type="PANTHER" id="PTHR35041:SF3">
    <property type="entry name" value="FORMYLMETHIONINE DEFORMYLASE-LIKE PROTEIN"/>
    <property type="match status" value="1"/>
</dbReference>